<dbReference type="InterPro" id="IPR002934">
    <property type="entry name" value="Polymerase_NTP_transf_dom"/>
</dbReference>
<dbReference type="Proteomes" id="UP000289411">
    <property type="component" value="Unassembled WGS sequence"/>
</dbReference>
<reference evidence="2 3" key="1">
    <citation type="submission" date="2018-09" db="EMBL/GenBank/DDBJ databases">
        <authorList>
            <person name="Grouzdev D.S."/>
            <person name="Krutkina M.S."/>
        </authorList>
    </citation>
    <scope>NUCLEOTIDE SEQUENCE [LARGE SCALE GENOMIC DNA]</scope>
    <source>
        <strain evidence="2 3">RmlP001</strain>
    </source>
</reference>
<dbReference type="CDD" id="cd05403">
    <property type="entry name" value="NT_KNTase_like"/>
    <property type="match status" value="1"/>
</dbReference>
<keyword evidence="2" id="KW-0808">Transferase</keyword>
<evidence type="ECO:0000313" key="2">
    <source>
        <dbReference type="EMBL" id="RYB01383.1"/>
    </source>
</evidence>
<dbReference type="InterPro" id="IPR043519">
    <property type="entry name" value="NT_sf"/>
</dbReference>
<feature type="domain" description="Polymerase nucleotidyl transferase" evidence="1">
    <location>
        <begin position="21"/>
        <end position="54"/>
    </location>
</feature>
<organism evidence="2 3">
    <name type="scientific">Lichenibacterium ramalinae</name>
    <dbReference type="NCBI Taxonomy" id="2316527"/>
    <lineage>
        <taxon>Bacteria</taxon>
        <taxon>Pseudomonadati</taxon>
        <taxon>Pseudomonadota</taxon>
        <taxon>Alphaproteobacteria</taxon>
        <taxon>Hyphomicrobiales</taxon>
        <taxon>Lichenihabitantaceae</taxon>
        <taxon>Lichenibacterium</taxon>
    </lineage>
</organism>
<dbReference type="GO" id="GO:0016779">
    <property type="term" value="F:nucleotidyltransferase activity"/>
    <property type="evidence" value="ECO:0007669"/>
    <property type="project" value="InterPro"/>
</dbReference>
<name>A0A4Q2R6Q6_9HYPH</name>
<proteinExistence type="predicted"/>
<dbReference type="RefSeq" id="WP_129222245.1">
    <property type="nucleotide sequence ID" value="NZ_QYBC01000044.1"/>
</dbReference>
<evidence type="ECO:0000313" key="3">
    <source>
        <dbReference type="Proteomes" id="UP000289411"/>
    </source>
</evidence>
<dbReference type="AlphaFoldDB" id="A0A4Q2R6Q6"/>
<dbReference type="Pfam" id="PF01909">
    <property type="entry name" value="NTP_transf_2"/>
    <property type="match status" value="1"/>
</dbReference>
<protein>
    <submittedName>
        <fullName evidence="2">Nucleotidyltransferase domain-containing protein</fullName>
    </submittedName>
</protein>
<dbReference type="EMBL" id="QYBC01000044">
    <property type="protein sequence ID" value="RYB01383.1"/>
    <property type="molecule type" value="Genomic_DNA"/>
</dbReference>
<comment type="caution">
    <text evidence="2">The sequence shown here is derived from an EMBL/GenBank/DDBJ whole genome shotgun (WGS) entry which is preliminary data.</text>
</comment>
<accession>A0A4Q2R6Q6</accession>
<dbReference type="OrthoDB" id="559450at2"/>
<dbReference type="Gene3D" id="3.30.460.10">
    <property type="entry name" value="Beta Polymerase, domain 2"/>
    <property type="match status" value="1"/>
</dbReference>
<dbReference type="SUPFAM" id="SSF81301">
    <property type="entry name" value="Nucleotidyltransferase"/>
    <property type="match status" value="1"/>
</dbReference>
<sequence length="131" mass="14618">MIPSDLPALAEAVAKWADEAPGVPAVYVFGSRVRGDHHSGSDVDLCVILDEMEDGNPIDPDDWWDAQHRASFADLTAVLPGPLEMHYDLDDPALRWMREARADPSRIVLQVRKVVCLWMPPKPVQHLETTP</sequence>
<keyword evidence="3" id="KW-1185">Reference proteome</keyword>
<evidence type="ECO:0000259" key="1">
    <source>
        <dbReference type="Pfam" id="PF01909"/>
    </source>
</evidence>
<reference evidence="2 3" key="2">
    <citation type="submission" date="2019-02" db="EMBL/GenBank/DDBJ databases">
        <title>'Lichenibacterium ramalinii' gen. nov. sp. nov., 'Lichenibacterium minor' gen. nov. sp. nov.</title>
        <authorList>
            <person name="Pankratov T."/>
        </authorList>
    </citation>
    <scope>NUCLEOTIDE SEQUENCE [LARGE SCALE GENOMIC DNA]</scope>
    <source>
        <strain evidence="2 3">RmlP001</strain>
    </source>
</reference>
<gene>
    <name evidence="2" type="ORF">D3272_26480</name>
</gene>